<keyword evidence="2" id="KW-1185">Reference proteome</keyword>
<evidence type="ECO:0000313" key="1">
    <source>
        <dbReference type="EMBL" id="OSC32914.1"/>
    </source>
</evidence>
<dbReference type="EMBL" id="NCXO01000030">
    <property type="protein sequence ID" value="OSC32914.1"/>
    <property type="molecule type" value="Genomic_DNA"/>
</dbReference>
<dbReference type="AlphaFoldDB" id="A0AA91PD39"/>
<dbReference type="Proteomes" id="UP000193577">
    <property type="component" value="Unassembled WGS sequence"/>
</dbReference>
<sequence>MCRRHRDIARHFSADESAIHDLRDGAHAGYRGVYVWLRLPAGRVENLPPCWIVAHRRQTRGIPSRRQIRTSSGPQI</sequence>
<accession>A0AA91PD39</accession>
<proteinExistence type="predicted"/>
<name>A0AA91PD39_9MYCO</name>
<gene>
    <name evidence="1" type="ORF">B8W67_13190</name>
</gene>
<evidence type="ECO:0000313" key="2">
    <source>
        <dbReference type="Proteomes" id="UP000193577"/>
    </source>
</evidence>
<organism evidence="1 2">
    <name type="scientific">Mycolicibacillus koreensis</name>
    <dbReference type="NCBI Taxonomy" id="1069220"/>
    <lineage>
        <taxon>Bacteria</taxon>
        <taxon>Bacillati</taxon>
        <taxon>Actinomycetota</taxon>
        <taxon>Actinomycetes</taxon>
        <taxon>Mycobacteriales</taxon>
        <taxon>Mycobacteriaceae</taxon>
        <taxon>Mycolicibacillus</taxon>
    </lineage>
</organism>
<protein>
    <submittedName>
        <fullName evidence="1">Uncharacterized protein</fullName>
    </submittedName>
</protein>
<reference evidence="1 2" key="1">
    <citation type="submission" date="2017-04" db="EMBL/GenBank/DDBJ databases">
        <title>The new phylogeny of genus Mycobacterium.</title>
        <authorList>
            <person name="Tortoli E."/>
            <person name="Trovato A."/>
            <person name="Cirillo D.M."/>
        </authorList>
    </citation>
    <scope>NUCLEOTIDE SEQUENCE [LARGE SCALE GENOMIC DNA]</scope>
    <source>
        <strain evidence="1 2">KCTC 19819</strain>
    </source>
</reference>
<comment type="caution">
    <text evidence="1">The sequence shown here is derived from an EMBL/GenBank/DDBJ whole genome shotgun (WGS) entry which is preliminary data.</text>
</comment>